<sequence length="68" mass="7567">MALKLMLVVCMLAIAGLMMVSMVEAECRWTGCHAHSAGDWCNVLGPGYRVNKWERCNGLLGKQEYCCN</sequence>
<feature type="chain" id="PRO_5003074425" evidence="1">
    <location>
        <begin position="26"/>
        <end position="68"/>
    </location>
</feature>
<keyword evidence="1" id="KW-0732">Signal</keyword>
<organism evidence="2">
    <name type="scientific">Nylanderia nr. pubens LZ-2010</name>
    <dbReference type="NCBI Taxonomy" id="748169"/>
    <lineage>
        <taxon>Eukaryota</taxon>
        <taxon>Metazoa</taxon>
        <taxon>Ecdysozoa</taxon>
        <taxon>Arthropoda</taxon>
        <taxon>Hexapoda</taxon>
        <taxon>Insecta</taxon>
        <taxon>Pterygota</taxon>
        <taxon>Neoptera</taxon>
        <taxon>Endopterygota</taxon>
        <taxon>Hymenoptera</taxon>
        <taxon>Apocrita</taxon>
        <taxon>Aculeata</taxon>
        <taxon>Formicoidea</taxon>
        <taxon>Formicidae</taxon>
        <taxon>Formicinae</taxon>
        <taxon>Nylanderia</taxon>
    </lineage>
</organism>
<feature type="signal peptide" evidence="1">
    <location>
        <begin position="1"/>
        <end position="25"/>
    </location>
</feature>
<dbReference type="AlphaFoldDB" id="D5LXI2"/>
<evidence type="ECO:0000313" key="2">
    <source>
        <dbReference type="EMBL" id="ADE27972.1"/>
    </source>
</evidence>
<reference evidence="2" key="1">
    <citation type="journal article" date="2012" name="Environ. Entomol.">
        <title>Molecular Comparisons Suggest Caribbean Crazy Ant from Florida and Rasberry Crazy Ant From Texas (Hymenoptera: Formicidae: Nylanderia) are the Same Species.</title>
        <authorList>
            <person name="Zhao L."/>
            <person name="Chen J."/>
            <person name="Jones W.A."/>
            <person name="Oi D.H."/>
            <person name="Drees B.M."/>
        </authorList>
    </citation>
    <scope>NUCLEOTIDE SEQUENCE</scope>
</reference>
<name>D5LXI2_9HYME</name>
<dbReference type="EMBL" id="GU980923">
    <property type="protein sequence ID" value="ADE27972.1"/>
    <property type="molecule type" value="mRNA"/>
</dbReference>
<protein>
    <submittedName>
        <fullName evidence="2">Uncharacterized protein</fullName>
    </submittedName>
</protein>
<evidence type="ECO:0000256" key="1">
    <source>
        <dbReference type="SAM" id="SignalP"/>
    </source>
</evidence>
<accession>D5LXI2</accession>
<proteinExistence type="evidence at transcript level"/>